<reference evidence="1 2" key="1">
    <citation type="submission" date="2015-12" db="EMBL/GenBank/DDBJ databases">
        <title>Complete genome of Lacimicrobium alkaliphilum KCTC 32984.</title>
        <authorList>
            <person name="Kim S.-G."/>
            <person name="Lee Y.-J."/>
        </authorList>
    </citation>
    <scope>NUCLEOTIDE SEQUENCE [LARGE SCALE GENOMIC DNA]</scope>
    <source>
        <strain evidence="1 2">YelD216</strain>
    </source>
</reference>
<name>A0A0U3A9V9_9ALTE</name>
<keyword evidence="2" id="KW-1185">Reference proteome</keyword>
<sequence>MISEAITTSILASTIYDMLKHSLALSRANLKDRLKNWLVDDSTLRALENQISRMELNSDMSESAIERSLLASNDTLEIIRQIKPNKSTTIIQTHSGKGDNVAGNKIINHQ</sequence>
<dbReference type="EMBL" id="CP013650">
    <property type="protein sequence ID" value="ALS97790.1"/>
    <property type="molecule type" value="Genomic_DNA"/>
</dbReference>
<dbReference type="OrthoDB" id="8685617at2"/>
<protein>
    <submittedName>
        <fullName evidence="1">Uncharacterized protein</fullName>
    </submittedName>
</protein>
<proteinExistence type="predicted"/>
<evidence type="ECO:0000313" key="1">
    <source>
        <dbReference type="EMBL" id="ALS97790.1"/>
    </source>
</evidence>
<dbReference type="KEGG" id="lal:AT746_05545"/>
<organism evidence="1 2">
    <name type="scientific">Lacimicrobium alkaliphilum</name>
    <dbReference type="NCBI Taxonomy" id="1526571"/>
    <lineage>
        <taxon>Bacteria</taxon>
        <taxon>Pseudomonadati</taxon>
        <taxon>Pseudomonadota</taxon>
        <taxon>Gammaproteobacteria</taxon>
        <taxon>Alteromonadales</taxon>
        <taxon>Alteromonadaceae</taxon>
        <taxon>Lacimicrobium</taxon>
    </lineage>
</organism>
<gene>
    <name evidence="1" type="ORF">AT746_05545</name>
</gene>
<evidence type="ECO:0000313" key="2">
    <source>
        <dbReference type="Proteomes" id="UP000068447"/>
    </source>
</evidence>
<dbReference type="AlphaFoldDB" id="A0A0U3A9V9"/>
<dbReference type="Proteomes" id="UP000068447">
    <property type="component" value="Chromosome"/>
</dbReference>
<dbReference type="RefSeq" id="WP_062477595.1">
    <property type="nucleotide sequence ID" value="NZ_CP013650.1"/>
</dbReference>
<dbReference type="Pfam" id="PF20701">
    <property type="entry name" value="HetE-N"/>
    <property type="match status" value="1"/>
</dbReference>
<accession>A0A0U3A9V9</accession>